<dbReference type="PROSITE" id="PS50928">
    <property type="entry name" value="ABC_TM1"/>
    <property type="match status" value="1"/>
</dbReference>
<keyword evidence="6 8" id="KW-1133">Transmembrane helix</keyword>
<dbReference type="PANTHER" id="PTHR43470">
    <property type="entry name" value="PHOSPHATE TRANSPORT SYSTEM PERMEASE PROTEIN PSTA-RELATED"/>
    <property type="match status" value="1"/>
</dbReference>
<evidence type="ECO:0000256" key="1">
    <source>
        <dbReference type="ARBA" id="ARBA00004651"/>
    </source>
</evidence>
<protein>
    <recommendedName>
        <fullName evidence="8">Phosphate transport system permease protein PstA</fullName>
    </recommendedName>
</protein>
<dbReference type="CDD" id="cd06261">
    <property type="entry name" value="TM_PBP2"/>
    <property type="match status" value="1"/>
</dbReference>
<dbReference type="PANTHER" id="PTHR43470:SF5">
    <property type="entry name" value="PHOSPHATE TRANSPORT SYSTEM PERMEASE PROTEIN PSTA"/>
    <property type="match status" value="1"/>
</dbReference>
<comment type="similarity">
    <text evidence="2 8">Belongs to the binding-protein-dependent transport system permease family. CysTW subfamily.</text>
</comment>
<dbReference type="NCBIfam" id="TIGR00974">
    <property type="entry name" value="3a0107s02c"/>
    <property type="match status" value="1"/>
</dbReference>
<evidence type="ECO:0000256" key="8">
    <source>
        <dbReference type="RuleBase" id="RU363043"/>
    </source>
</evidence>
<dbReference type="AlphaFoldDB" id="A0A544QRC9"/>
<dbReference type="OrthoDB" id="11402at2157"/>
<feature type="transmembrane region" description="Helical" evidence="8">
    <location>
        <begin position="435"/>
        <end position="457"/>
    </location>
</feature>
<dbReference type="Gene3D" id="1.10.3720.10">
    <property type="entry name" value="MetI-like"/>
    <property type="match status" value="1"/>
</dbReference>
<feature type="transmembrane region" description="Helical" evidence="8">
    <location>
        <begin position="57"/>
        <end position="76"/>
    </location>
</feature>
<feature type="transmembrane region" description="Helical" evidence="8">
    <location>
        <begin position="314"/>
        <end position="335"/>
    </location>
</feature>
<dbReference type="SUPFAM" id="SSF161098">
    <property type="entry name" value="MetI-like"/>
    <property type="match status" value="1"/>
</dbReference>
<keyword evidence="7 8" id="KW-0472">Membrane</keyword>
<feature type="transmembrane region" description="Helical" evidence="8">
    <location>
        <begin position="258"/>
        <end position="277"/>
    </location>
</feature>
<evidence type="ECO:0000313" key="10">
    <source>
        <dbReference type="EMBL" id="TQQ82006.1"/>
    </source>
</evidence>
<organism evidence="10 11">
    <name type="scientific">Halonotius roseus</name>
    <dbReference type="NCBI Taxonomy" id="2511997"/>
    <lineage>
        <taxon>Archaea</taxon>
        <taxon>Methanobacteriati</taxon>
        <taxon>Methanobacteriota</taxon>
        <taxon>Stenosarchaea group</taxon>
        <taxon>Halobacteria</taxon>
        <taxon>Halobacteriales</taxon>
        <taxon>Haloferacaceae</taxon>
        <taxon>Halonotius</taxon>
    </lineage>
</organism>
<comment type="caution">
    <text evidence="8">Lacks conserved residue(s) required for the propagation of feature annotation.</text>
</comment>
<feature type="transmembrane region" description="Helical" evidence="8">
    <location>
        <begin position="149"/>
        <end position="170"/>
    </location>
</feature>
<dbReference type="GO" id="GO:0005886">
    <property type="term" value="C:plasma membrane"/>
    <property type="evidence" value="ECO:0007669"/>
    <property type="project" value="UniProtKB-SubCell"/>
</dbReference>
<comment type="caution">
    <text evidence="10">The sequence shown here is derived from an EMBL/GenBank/DDBJ whole genome shotgun (WGS) entry which is preliminary data.</text>
</comment>
<proteinExistence type="inferred from homology"/>
<feature type="transmembrane region" description="Helical" evidence="8">
    <location>
        <begin position="555"/>
        <end position="579"/>
    </location>
</feature>
<dbReference type="Pfam" id="PF00528">
    <property type="entry name" value="BPD_transp_1"/>
    <property type="match status" value="1"/>
</dbReference>
<dbReference type="Proteomes" id="UP000315385">
    <property type="component" value="Unassembled WGS sequence"/>
</dbReference>
<dbReference type="InterPro" id="IPR035906">
    <property type="entry name" value="MetI-like_sf"/>
</dbReference>
<gene>
    <name evidence="10" type="primary">pstA</name>
    <name evidence="10" type="ORF">EWF95_03440</name>
</gene>
<feature type="transmembrane region" description="Helical" evidence="8">
    <location>
        <begin position="24"/>
        <end position="45"/>
    </location>
</feature>
<comment type="subcellular location">
    <subcellularLocation>
        <location evidence="1 8">Cell membrane</location>
        <topology evidence="1 8">Multi-pass membrane protein</topology>
    </subcellularLocation>
</comment>
<name>A0A544QRC9_9EURY</name>
<keyword evidence="5 8" id="KW-0812">Transmembrane</keyword>
<keyword evidence="3" id="KW-0813">Transport</keyword>
<evidence type="ECO:0000313" key="11">
    <source>
        <dbReference type="Proteomes" id="UP000315385"/>
    </source>
</evidence>
<feature type="transmembrane region" description="Helical" evidence="8">
    <location>
        <begin position="283"/>
        <end position="302"/>
    </location>
</feature>
<dbReference type="InterPro" id="IPR000515">
    <property type="entry name" value="MetI-like"/>
</dbReference>
<feature type="transmembrane region" description="Helical" evidence="8">
    <location>
        <begin position="410"/>
        <end position="429"/>
    </location>
</feature>
<feature type="transmembrane region" description="Helical" evidence="8">
    <location>
        <begin position="360"/>
        <end position="389"/>
    </location>
</feature>
<evidence type="ECO:0000256" key="2">
    <source>
        <dbReference type="ARBA" id="ARBA00007069"/>
    </source>
</evidence>
<evidence type="ECO:0000259" key="9">
    <source>
        <dbReference type="PROSITE" id="PS50928"/>
    </source>
</evidence>
<feature type="transmembrane region" description="Helical" evidence="8">
    <location>
        <begin position="176"/>
        <end position="193"/>
    </location>
</feature>
<evidence type="ECO:0000256" key="4">
    <source>
        <dbReference type="ARBA" id="ARBA00022475"/>
    </source>
</evidence>
<keyword evidence="11" id="KW-1185">Reference proteome</keyword>
<feature type="transmembrane region" description="Helical" evidence="8">
    <location>
        <begin position="118"/>
        <end position="137"/>
    </location>
</feature>
<evidence type="ECO:0000256" key="7">
    <source>
        <dbReference type="ARBA" id="ARBA00023136"/>
    </source>
</evidence>
<feature type="transmembrane region" description="Helical" evidence="8">
    <location>
        <begin position="515"/>
        <end position="535"/>
    </location>
</feature>
<dbReference type="InterPro" id="IPR005672">
    <property type="entry name" value="Phosphate_PstA"/>
</dbReference>
<dbReference type="GO" id="GO:0035435">
    <property type="term" value="P:phosphate ion transmembrane transport"/>
    <property type="evidence" value="ECO:0007669"/>
    <property type="project" value="InterPro"/>
</dbReference>
<feature type="transmembrane region" description="Helical" evidence="8">
    <location>
        <begin position="232"/>
        <end position="251"/>
    </location>
</feature>
<evidence type="ECO:0000256" key="5">
    <source>
        <dbReference type="ARBA" id="ARBA00022692"/>
    </source>
</evidence>
<reference evidence="10 11" key="1">
    <citation type="submission" date="2019-02" db="EMBL/GenBank/DDBJ databases">
        <title>Halonotius sp. a new haloqrchaeon isolated from saline water.</title>
        <authorList>
            <person name="Duran-Viseras A."/>
            <person name="Sanchez-Porro C."/>
            <person name="Ventosa A."/>
        </authorList>
    </citation>
    <scope>NUCLEOTIDE SEQUENCE [LARGE SCALE GENOMIC DNA]</scope>
    <source>
        <strain evidence="10 11">F9-27</strain>
    </source>
</reference>
<dbReference type="EMBL" id="SESI01000001">
    <property type="protein sequence ID" value="TQQ82006.1"/>
    <property type="molecule type" value="Genomic_DNA"/>
</dbReference>
<feature type="domain" description="ABC transmembrane type-1" evidence="9">
    <location>
        <begin position="364"/>
        <end position="576"/>
    </location>
</feature>
<evidence type="ECO:0000256" key="3">
    <source>
        <dbReference type="ARBA" id="ARBA00022448"/>
    </source>
</evidence>
<accession>A0A544QRC9</accession>
<dbReference type="GO" id="GO:0005315">
    <property type="term" value="F:phosphate transmembrane transporter activity"/>
    <property type="evidence" value="ECO:0007669"/>
    <property type="project" value="InterPro"/>
</dbReference>
<keyword evidence="4 8" id="KW-1003">Cell membrane</keyword>
<evidence type="ECO:0000256" key="6">
    <source>
        <dbReference type="ARBA" id="ARBA00022989"/>
    </source>
</evidence>
<sequence length="587" mass="60641">MAVETDTDTGFGEVSRLRGTVFEYLSLGASVVGLFALAALLIYVFVDAFGLSTASPAWLLTYFLTLVVPYIGFCLYSISDRAFTRKIALALGGGLVVTAVGFTAIETLLVSIPGLTWQIAYLFLVATPVVASVTFVASRQPLGAAGFGLVGRLVGGAALGCAVAIMFIVIDRPLWFLVYTFGVLPAGGVYAYTSRREIGWPTAQATLVGLFGLGVSTQLRQILGIYPSDGLIYLWTLAVPLAAGAAALVTLRDGSRRAVAGVAVTTLLGGGGGFVLGSSALPTGSGVIIGAATVAATAVYLVEAVDNEGRRGLLLPLLIAGGALAGAAVVQTVGIPTPEMWLTPAYLTSAPSNEAANAGLYPAVVGSIIIIAMVAVLSFVLGVGAAVFLEEYAADTGLVGRLTRLIQINIANLAAVPSVVYGLLGLGLFANLLGFGFGTAVTAALTLSLLILPITVISAQEAVRSVPDDLRQGSYAMGATRWQTVKNVVLPEAMPGMLTGTILALGRAIGETAPLIMIGAATTVFSAPAGIWSRFSAMPMQIYAWANYPQAEFRYGVVAAGVVTLLIVLLAMNGTAIIIRNRMEREH</sequence>
<feature type="transmembrane region" description="Helical" evidence="8">
    <location>
        <begin position="88"/>
        <end position="112"/>
    </location>
</feature>
<dbReference type="RefSeq" id="WP_142442658.1">
    <property type="nucleotide sequence ID" value="NZ_SESI01000001.1"/>
</dbReference>